<proteinExistence type="inferred from homology"/>
<evidence type="ECO:0000256" key="2">
    <source>
        <dbReference type="ARBA" id="ARBA00022490"/>
    </source>
</evidence>
<dbReference type="HAMAP" id="MF_00801">
    <property type="entry name" value="Endonuclease_5"/>
    <property type="match status" value="1"/>
</dbReference>
<comment type="catalytic activity">
    <reaction evidence="6">
        <text>Endonucleolytic cleavage at apurinic or apyrimidinic sites to products with a 5'-phosphate.</text>
        <dbReference type="EC" id="3.1.21.7"/>
    </reaction>
</comment>
<dbReference type="InterPro" id="IPR007581">
    <property type="entry name" value="Endonuclease-V"/>
</dbReference>
<feature type="site" description="Interaction with target DNA" evidence="6">
    <location>
        <position position="81"/>
    </location>
</feature>
<evidence type="ECO:0000313" key="8">
    <source>
        <dbReference type="Proteomes" id="UP001375743"/>
    </source>
</evidence>
<dbReference type="EMBL" id="JBBLZC010000007">
    <property type="protein sequence ID" value="MEK0083296.1"/>
    <property type="molecule type" value="Genomic_DNA"/>
</dbReference>
<keyword evidence="4 6" id="KW-0255">Endonuclease</keyword>
<keyword evidence="6" id="KW-0460">Magnesium</keyword>
<evidence type="ECO:0000256" key="5">
    <source>
        <dbReference type="ARBA" id="ARBA00022801"/>
    </source>
</evidence>
<feature type="binding site" evidence="6">
    <location>
        <position position="43"/>
    </location>
    <ligand>
        <name>Mg(2+)</name>
        <dbReference type="ChEBI" id="CHEBI:18420"/>
    </ligand>
</feature>
<dbReference type="GO" id="GO:0043737">
    <property type="term" value="F:deoxyribonuclease V activity"/>
    <property type="evidence" value="ECO:0007669"/>
    <property type="project" value="UniProtKB-EC"/>
</dbReference>
<sequence length="222" mass="23533">MRTDLPPGWPTTIAEARALQERLCDEVVTTGGPEAPGLIAGVDVHVAERTGLTWAAVALVDGSGLELVESALAAVPTGFPYVPGYLSFREIPAVLAALSLLDRAPDLVMVDGQGIAHPRRLGIAAHLGVLLDVPTIGVAKSRLIGQHDEPACTKGSRVPLTHKGEIIGAVVRTRDGVSPLYVSVGHRIGLERAVELVLATTTRWRLPEPTRLADKLSRMHPV</sequence>
<accession>A0ABU8XQZ8</accession>
<dbReference type="PANTHER" id="PTHR28511">
    <property type="entry name" value="ENDONUCLEASE V"/>
    <property type="match status" value="1"/>
</dbReference>
<evidence type="ECO:0000256" key="6">
    <source>
        <dbReference type="HAMAP-Rule" id="MF_00801"/>
    </source>
</evidence>
<dbReference type="CDD" id="cd06559">
    <property type="entry name" value="Endonuclease_V"/>
    <property type="match status" value="1"/>
</dbReference>
<comment type="similarity">
    <text evidence="6">Belongs to the endonuclease V family.</text>
</comment>
<evidence type="ECO:0000256" key="1">
    <source>
        <dbReference type="ARBA" id="ARBA00004496"/>
    </source>
</evidence>
<reference evidence="7 8" key="1">
    <citation type="submission" date="2024-01" db="EMBL/GenBank/DDBJ databases">
        <title>Multi-omics insights into the function and evolution of sodium benzoate biodegradation pathways in Benzoatithermus flavus gen. nov., sp. nov. from hot spring.</title>
        <authorList>
            <person name="Hu C.-J."/>
            <person name="Li W.-J."/>
        </authorList>
    </citation>
    <scope>NUCLEOTIDE SEQUENCE [LARGE SCALE GENOMIC DNA]</scope>
    <source>
        <strain evidence="7 8">SYSU G07066</strain>
    </source>
</reference>
<keyword evidence="3 6" id="KW-0540">Nuclease</keyword>
<gene>
    <name evidence="6 7" type="primary">nfi</name>
    <name evidence="7" type="ORF">U1T56_09030</name>
</gene>
<organism evidence="7 8">
    <name type="scientific">Benzoatithermus flavus</name>
    <dbReference type="NCBI Taxonomy" id="3108223"/>
    <lineage>
        <taxon>Bacteria</taxon>
        <taxon>Pseudomonadati</taxon>
        <taxon>Pseudomonadota</taxon>
        <taxon>Alphaproteobacteria</taxon>
        <taxon>Geminicoccales</taxon>
        <taxon>Geminicoccaceae</taxon>
        <taxon>Benzoatithermus</taxon>
    </lineage>
</organism>
<evidence type="ECO:0000256" key="4">
    <source>
        <dbReference type="ARBA" id="ARBA00022759"/>
    </source>
</evidence>
<evidence type="ECO:0000313" key="7">
    <source>
        <dbReference type="EMBL" id="MEK0083296.1"/>
    </source>
</evidence>
<comment type="function">
    <text evidence="6">DNA repair enzyme involved in the repair of deaminated bases. Selectively cleaves double-stranded DNA at the second phosphodiester bond 3' to a deoxyinosine leaving behind the intact lesion on the nicked DNA.</text>
</comment>
<keyword evidence="6" id="KW-0227">DNA damage</keyword>
<keyword evidence="5 6" id="KW-0378">Hydrolase</keyword>
<dbReference type="NCBIfam" id="NF008629">
    <property type="entry name" value="PRK11617.1"/>
    <property type="match status" value="1"/>
</dbReference>
<keyword evidence="2 6" id="KW-0963">Cytoplasm</keyword>
<keyword evidence="6" id="KW-0234">DNA repair</keyword>
<evidence type="ECO:0000256" key="3">
    <source>
        <dbReference type="ARBA" id="ARBA00022722"/>
    </source>
</evidence>
<keyword evidence="8" id="KW-1185">Reference proteome</keyword>
<dbReference type="PANTHER" id="PTHR28511:SF1">
    <property type="entry name" value="ENDONUCLEASE V"/>
    <property type="match status" value="1"/>
</dbReference>
<protein>
    <recommendedName>
        <fullName evidence="6">Endonuclease V</fullName>
        <ecNumber evidence="6">3.1.21.7</ecNumber>
    </recommendedName>
    <alternativeName>
        <fullName evidence="6">Deoxyinosine 3'endonuclease</fullName>
    </alternativeName>
    <alternativeName>
        <fullName evidence="6">Deoxyribonuclease V</fullName>
        <shortName evidence="6">DNase V</shortName>
    </alternativeName>
</protein>
<dbReference type="Pfam" id="PF04493">
    <property type="entry name" value="Endonuclease_5"/>
    <property type="match status" value="1"/>
</dbReference>
<dbReference type="RefSeq" id="WP_418159140.1">
    <property type="nucleotide sequence ID" value="NZ_JBBLZC010000007.1"/>
</dbReference>
<comment type="caution">
    <text evidence="7">The sequence shown here is derived from an EMBL/GenBank/DDBJ whole genome shotgun (WGS) entry which is preliminary data.</text>
</comment>
<name>A0ABU8XQZ8_9PROT</name>
<comment type="cofactor">
    <cofactor evidence="6">
        <name>Mg(2+)</name>
        <dbReference type="ChEBI" id="CHEBI:18420"/>
    </cofactor>
</comment>
<feature type="binding site" evidence="6">
    <location>
        <position position="111"/>
    </location>
    <ligand>
        <name>Mg(2+)</name>
        <dbReference type="ChEBI" id="CHEBI:18420"/>
    </ligand>
</feature>
<keyword evidence="6" id="KW-0479">Metal-binding</keyword>
<comment type="subcellular location">
    <subcellularLocation>
        <location evidence="1 6">Cytoplasm</location>
    </subcellularLocation>
</comment>
<dbReference type="Proteomes" id="UP001375743">
    <property type="component" value="Unassembled WGS sequence"/>
</dbReference>
<dbReference type="Gene3D" id="3.30.2170.10">
    <property type="entry name" value="archaeoglobus fulgidus dsm 4304 superfamily"/>
    <property type="match status" value="1"/>
</dbReference>
<dbReference type="EC" id="3.1.21.7" evidence="6"/>